<proteinExistence type="inferred from homology"/>
<evidence type="ECO:0000259" key="12">
    <source>
        <dbReference type="PROSITE" id="PS50157"/>
    </source>
</evidence>
<accession>A0A7K9S1J0</accession>
<organism evidence="13 14">
    <name type="scientific">Sterrhoptilus dennistouni</name>
    <dbReference type="NCBI Taxonomy" id="2585820"/>
    <lineage>
        <taxon>Eukaryota</taxon>
        <taxon>Metazoa</taxon>
        <taxon>Chordata</taxon>
        <taxon>Craniata</taxon>
        <taxon>Vertebrata</taxon>
        <taxon>Euteleostomi</taxon>
        <taxon>Archelosauria</taxon>
        <taxon>Archosauria</taxon>
        <taxon>Dinosauria</taxon>
        <taxon>Saurischia</taxon>
        <taxon>Theropoda</taxon>
        <taxon>Coelurosauria</taxon>
        <taxon>Aves</taxon>
        <taxon>Neognathae</taxon>
        <taxon>Neoaves</taxon>
        <taxon>Telluraves</taxon>
        <taxon>Australaves</taxon>
        <taxon>Passeriformes</taxon>
        <taxon>Sylvioidea</taxon>
        <taxon>Zosteropidae</taxon>
        <taxon>Sterrhoptilus</taxon>
    </lineage>
</organism>
<dbReference type="GO" id="GO:0008270">
    <property type="term" value="F:zinc ion binding"/>
    <property type="evidence" value="ECO:0007669"/>
    <property type="project" value="UniProtKB-KW"/>
</dbReference>
<dbReference type="GO" id="GO:0005634">
    <property type="term" value="C:nucleus"/>
    <property type="evidence" value="ECO:0007669"/>
    <property type="project" value="UniProtKB-SubCell"/>
</dbReference>
<feature type="non-terminal residue" evidence="13">
    <location>
        <position position="175"/>
    </location>
</feature>
<dbReference type="FunFam" id="3.30.160.60:FF:000038">
    <property type="entry name" value="Zinc finger protein 624"/>
    <property type="match status" value="1"/>
</dbReference>
<keyword evidence="5 10" id="KW-0863">Zinc-finger</keyword>
<evidence type="ECO:0000313" key="14">
    <source>
        <dbReference type="Proteomes" id="UP000572325"/>
    </source>
</evidence>
<dbReference type="InterPro" id="IPR013087">
    <property type="entry name" value="Znf_C2H2_type"/>
</dbReference>
<evidence type="ECO:0000256" key="10">
    <source>
        <dbReference type="PROSITE-ProRule" id="PRU00042"/>
    </source>
</evidence>
<keyword evidence="9" id="KW-0539">Nucleus</keyword>
<dbReference type="GO" id="GO:0000981">
    <property type="term" value="F:DNA-binding transcription factor activity, RNA polymerase II-specific"/>
    <property type="evidence" value="ECO:0007669"/>
    <property type="project" value="TreeGrafter"/>
</dbReference>
<dbReference type="InterPro" id="IPR036236">
    <property type="entry name" value="Znf_C2H2_sf"/>
</dbReference>
<feature type="domain" description="C2H2-type" evidence="12">
    <location>
        <begin position="83"/>
        <end position="110"/>
    </location>
</feature>
<keyword evidence="7" id="KW-0805">Transcription regulation</keyword>
<feature type="non-terminal residue" evidence="13">
    <location>
        <position position="1"/>
    </location>
</feature>
<evidence type="ECO:0000256" key="9">
    <source>
        <dbReference type="ARBA" id="ARBA00023242"/>
    </source>
</evidence>
<dbReference type="PANTHER" id="PTHR23226">
    <property type="entry name" value="ZINC FINGER AND SCAN DOMAIN-CONTAINING"/>
    <property type="match status" value="1"/>
</dbReference>
<dbReference type="PROSITE" id="PS00028">
    <property type="entry name" value="ZINC_FINGER_C2H2_1"/>
    <property type="match status" value="2"/>
</dbReference>
<dbReference type="FunFam" id="3.30.160.60:FF:000710">
    <property type="entry name" value="Zinc finger protein 768"/>
    <property type="match status" value="1"/>
</dbReference>
<comment type="caution">
    <text evidence="13">The sequence shown here is derived from an EMBL/GenBank/DDBJ whole genome shotgun (WGS) entry which is preliminary data.</text>
</comment>
<feature type="domain" description="C2H2-type" evidence="12">
    <location>
        <begin position="148"/>
        <end position="175"/>
    </location>
</feature>
<evidence type="ECO:0000256" key="5">
    <source>
        <dbReference type="ARBA" id="ARBA00022771"/>
    </source>
</evidence>
<dbReference type="EMBL" id="VWZU01013306">
    <property type="protein sequence ID" value="NXI29483.1"/>
    <property type="molecule type" value="Genomic_DNA"/>
</dbReference>
<evidence type="ECO:0000256" key="4">
    <source>
        <dbReference type="ARBA" id="ARBA00022737"/>
    </source>
</evidence>
<dbReference type="AlphaFoldDB" id="A0A7K9S1J0"/>
<dbReference type="SMART" id="SM00355">
    <property type="entry name" value="ZnF_C2H2"/>
    <property type="match status" value="3"/>
</dbReference>
<dbReference type="FunFam" id="3.30.160.60:FF:000056">
    <property type="entry name" value="Zinc finger and SCAN domain-containing 20"/>
    <property type="match status" value="1"/>
</dbReference>
<reference evidence="13 14" key="1">
    <citation type="submission" date="2019-09" db="EMBL/GenBank/DDBJ databases">
        <title>Bird 10,000 Genomes (B10K) Project - Family phase.</title>
        <authorList>
            <person name="Zhang G."/>
        </authorList>
    </citation>
    <scope>NUCLEOTIDE SEQUENCE [LARGE SCALE GENOMIC DNA]</scope>
    <source>
        <strain evidence="13">B10K-DU-001-27</strain>
        <tissue evidence="13">Muscle</tissue>
    </source>
</reference>
<sequence length="175" mass="20321">KMETRDNKSPQQNLMEEAVLNCCTVQESNAEKKPQRSHTRKGSKPIPGCSEAERLILCQEGGQSFSQGSELVHEQLHDGEKPHKCLQCGESFSWRSQPISHQWIHTGERPYKCLQCERPYECLQCGKRFHTSSHFLSHQQIHTDEKSFRCPDCRKGFKRNSHLVTHWCIYNGERP</sequence>
<evidence type="ECO:0000313" key="13">
    <source>
        <dbReference type="EMBL" id="NXI29483.1"/>
    </source>
</evidence>
<dbReference type="PANTHER" id="PTHR23226:SF377">
    <property type="entry name" value="ZINC FINGER AND SCAN DOMAIN-CONTAINING PROTEIN 20"/>
    <property type="match status" value="1"/>
</dbReference>
<feature type="region of interest" description="Disordered" evidence="11">
    <location>
        <begin position="27"/>
        <end position="48"/>
    </location>
</feature>
<dbReference type="SUPFAM" id="SSF57667">
    <property type="entry name" value="beta-beta-alpha zinc fingers"/>
    <property type="match status" value="2"/>
</dbReference>
<evidence type="ECO:0000256" key="6">
    <source>
        <dbReference type="ARBA" id="ARBA00022833"/>
    </source>
</evidence>
<comment type="subcellular location">
    <subcellularLocation>
        <location evidence="1">Nucleus</location>
    </subcellularLocation>
</comment>
<keyword evidence="14" id="KW-1185">Reference proteome</keyword>
<keyword evidence="3" id="KW-0479">Metal-binding</keyword>
<evidence type="ECO:0000256" key="8">
    <source>
        <dbReference type="ARBA" id="ARBA00023163"/>
    </source>
</evidence>
<protein>
    <submittedName>
        <fullName evidence="13">ZSCA2 protein</fullName>
    </submittedName>
</protein>
<dbReference type="PROSITE" id="PS50157">
    <property type="entry name" value="ZINC_FINGER_C2H2_2"/>
    <property type="match status" value="3"/>
</dbReference>
<name>A0A7K9S1J0_9PASS</name>
<evidence type="ECO:0000256" key="11">
    <source>
        <dbReference type="SAM" id="MobiDB-lite"/>
    </source>
</evidence>
<comment type="similarity">
    <text evidence="2">Belongs to the krueppel C2H2-type zinc-finger protein family.</text>
</comment>
<evidence type="ECO:0000256" key="2">
    <source>
        <dbReference type="ARBA" id="ARBA00006991"/>
    </source>
</evidence>
<evidence type="ECO:0000256" key="1">
    <source>
        <dbReference type="ARBA" id="ARBA00004123"/>
    </source>
</evidence>
<evidence type="ECO:0000256" key="3">
    <source>
        <dbReference type="ARBA" id="ARBA00022723"/>
    </source>
</evidence>
<feature type="domain" description="C2H2-type" evidence="12">
    <location>
        <begin position="120"/>
        <end position="147"/>
    </location>
</feature>
<keyword evidence="6" id="KW-0862">Zinc</keyword>
<keyword evidence="4" id="KW-0677">Repeat</keyword>
<dbReference type="Pfam" id="PF00096">
    <property type="entry name" value="zf-C2H2"/>
    <property type="match status" value="2"/>
</dbReference>
<evidence type="ECO:0000256" key="7">
    <source>
        <dbReference type="ARBA" id="ARBA00023015"/>
    </source>
</evidence>
<keyword evidence="8" id="KW-0804">Transcription</keyword>
<gene>
    <name evidence="13" type="primary">Zscan2</name>
    <name evidence="13" type="ORF">STEDEN_R12979</name>
</gene>
<dbReference type="GO" id="GO:0000978">
    <property type="term" value="F:RNA polymerase II cis-regulatory region sequence-specific DNA binding"/>
    <property type="evidence" value="ECO:0007669"/>
    <property type="project" value="TreeGrafter"/>
</dbReference>
<dbReference type="Gene3D" id="3.30.160.60">
    <property type="entry name" value="Classic Zinc Finger"/>
    <property type="match status" value="4"/>
</dbReference>
<dbReference type="Proteomes" id="UP000572325">
    <property type="component" value="Unassembled WGS sequence"/>
</dbReference>